<keyword evidence="11" id="KW-0812">Transmembrane</keyword>
<dbReference type="InterPro" id="IPR001128">
    <property type="entry name" value="Cyt_P450"/>
</dbReference>
<keyword evidence="5 9" id="KW-0479">Metal-binding</keyword>
<evidence type="ECO:0000313" key="12">
    <source>
        <dbReference type="EMBL" id="THH08950.1"/>
    </source>
</evidence>
<dbReference type="Pfam" id="PF00067">
    <property type="entry name" value="p450"/>
    <property type="match status" value="2"/>
</dbReference>
<dbReference type="SUPFAM" id="SSF48264">
    <property type="entry name" value="Cytochrome P450"/>
    <property type="match status" value="1"/>
</dbReference>
<evidence type="ECO:0000256" key="3">
    <source>
        <dbReference type="ARBA" id="ARBA00010617"/>
    </source>
</evidence>
<comment type="cofactor">
    <cofactor evidence="1 9">
        <name>heme</name>
        <dbReference type="ChEBI" id="CHEBI:30413"/>
    </cofactor>
</comment>
<dbReference type="GO" id="GO:0020037">
    <property type="term" value="F:heme binding"/>
    <property type="evidence" value="ECO:0007669"/>
    <property type="project" value="InterPro"/>
</dbReference>
<evidence type="ECO:0000256" key="6">
    <source>
        <dbReference type="ARBA" id="ARBA00023002"/>
    </source>
</evidence>
<proteinExistence type="inferred from homology"/>
<evidence type="ECO:0000256" key="11">
    <source>
        <dbReference type="SAM" id="Phobius"/>
    </source>
</evidence>
<organism evidence="12 13">
    <name type="scientific">Phellinidium pouzarii</name>
    <dbReference type="NCBI Taxonomy" id="167371"/>
    <lineage>
        <taxon>Eukaryota</taxon>
        <taxon>Fungi</taxon>
        <taxon>Dikarya</taxon>
        <taxon>Basidiomycota</taxon>
        <taxon>Agaricomycotina</taxon>
        <taxon>Agaricomycetes</taxon>
        <taxon>Hymenochaetales</taxon>
        <taxon>Hymenochaetaceae</taxon>
        <taxon>Phellinidium</taxon>
    </lineage>
</organism>
<evidence type="ECO:0000256" key="1">
    <source>
        <dbReference type="ARBA" id="ARBA00001971"/>
    </source>
</evidence>
<evidence type="ECO:0008006" key="14">
    <source>
        <dbReference type="Google" id="ProtNLM"/>
    </source>
</evidence>
<evidence type="ECO:0000256" key="4">
    <source>
        <dbReference type="ARBA" id="ARBA00022617"/>
    </source>
</evidence>
<dbReference type="OrthoDB" id="2789670at2759"/>
<gene>
    <name evidence="12" type="ORF">EW145_g2357</name>
</gene>
<evidence type="ECO:0000256" key="9">
    <source>
        <dbReference type="PIRSR" id="PIRSR602401-1"/>
    </source>
</evidence>
<keyword evidence="8 10" id="KW-0503">Monooxygenase</keyword>
<dbReference type="CDD" id="cd11065">
    <property type="entry name" value="CYP64-like"/>
    <property type="match status" value="1"/>
</dbReference>
<dbReference type="GO" id="GO:0016705">
    <property type="term" value="F:oxidoreductase activity, acting on paired donors, with incorporation or reduction of molecular oxygen"/>
    <property type="evidence" value="ECO:0007669"/>
    <property type="project" value="InterPro"/>
</dbReference>
<dbReference type="PRINTS" id="PR00385">
    <property type="entry name" value="P450"/>
</dbReference>
<keyword evidence="6 10" id="KW-0560">Oxidoreductase</keyword>
<dbReference type="PROSITE" id="PS00086">
    <property type="entry name" value="CYTOCHROME_P450"/>
    <property type="match status" value="1"/>
</dbReference>
<dbReference type="InterPro" id="IPR050364">
    <property type="entry name" value="Cytochrome_P450_fung"/>
</dbReference>
<evidence type="ECO:0000313" key="13">
    <source>
        <dbReference type="Proteomes" id="UP000308199"/>
    </source>
</evidence>
<evidence type="ECO:0000256" key="2">
    <source>
        <dbReference type="ARBA" id="ARBA00005179"/>
    </source>
</evidence>
<accession>A0A4S4LGL5</accession>
<evidence type="ECO:0000256" key="10">
    <source>
        <dbReference type="RuleBase" id="RU000461"/>
    </source>
</evidence>
<dbReference type="EMBL" id="SGPK01000081">
    <property type="protein sequence ID" value="THH08950.1"/>
    <property type="molecule type" value="Genomic_DNA"/>
</dbReference>
<sequence>MTFILEKLHDRASISPFAIGGLGLIVAFAFGLFINIYKKSGAPESRTKGHGFPLPPGPEPMPVIGNLLDIPRKHEWQTLTKWSAKYGDIVRVTVLGRVIIFVNTMKAANDLFDKRSAIYSDRPRLPLLNEVRVFTGQFGTGNVKKFDIVQEQASGKLLKRLLVNPENFIDHLRLHAGQVIMMSVYGINVESRLDGYITTAQKVMDAVSEAGRPGAFLVDIFPISWFPGTISKDIIKQWRIDIHNLRWKPYAASVEILAEGGSPGPSFVSALLEKSDGDCDKTEMDVLIRDSAALAYGGLPPISLSDPNLLMRPYAPLPTFFSSSLTIAGADTSVATLTAFILAMTIYPEVRKNAQAEIDAVVGASRLPSFSDRKNLPYLTAVMKETMRWHTTAPQALPHLLKEDDVYNGYFLPAGSIIVGNTWGILHDPAVYPDPMTFKPERFLTAEGEIDDTLTDPVKYTFGYGRRICAGLNFAENTLWITMAFILSTLDITLAKDAAGNPIPAALDPSSGLISHPDPFKCSVTARSAQAEALIHQADVF</sequence>
<dbReference type="GO" id="GO:0004497">
    <property type="term" value="F:monooxygenase activity"/>
    <property type="evidence" value="ECO:0007669"/>
    <property type="project" value="UniProtKB-KW"/>
</dbReference>
<keyword evidence="11" id="KW-0472">Membrane</keyword>
<dbReference type="InterPro" id="IPR017972">
    <property type="entry name" value="Cyt_P450_CS"/>
</dbReference>
<name>A0A4S4LGL5_9AGAM</name>
<dbReference type="Proteomes" id="UP000308199">
    <property type="component" value="Unassembled WGS sequence"/>
</dbReference>
<comment type="caution">
    <text evidence="12">The sequence shown here is derived from an EMBL/GenBank/DDBJ whole genome shotgun (WGS) entry which is preliminary data.</text>
</comment>
<dbReference type="AlphaFoldDB" id="A0A4S4LGL5"/>
<protein>
    <recommendedName>
        <fullName evidence="14">Cytochrome P450</fullName>
    </recommendedName>
</protein>
<keyword evidence="7 9" id="KW-0408">Iron</keyword>
<dbReference type="Gene3D" id="1.10.630.10">
    <property type="entry name" value="Cytochrome P450"/>
    <property type="match status" value="1"/>
</dbReference>
<evidence type="ECO:0000256" key="8">
    <source>
        <dbReference type="ARBA" id="ARBA00023033"/>
    </source>
</evidence>
<dbReference type="GO" id="GO:0005506">
    <property type="term" value="F:iron ion binding"/>
    <property type="evidence" value="ECO:0007669"/>
    <property type="project" value="InterPro"/>
</dbReference>
<evidence type="ECO:0000256" key="5">
    <source>
        <dbReference type="ARBA" id="ARBA00022723"/>
    </source>
</evidence>
<keyword evidence="11" id="KW-1133">Transmembrane helix</keyword>
<keyword evidence="4 9" id="KW-0349">Heme</keyword>
<dbReference type="PANTHER" id="PTHR46300">
    <property type="entry name" value="P450, PUTATIVE (EUROFUNG)-RELATED-RELATED"/>
    <property type="match status" value="1"/>
</dbReference>
<dbReference type="PRINTS" id="PR00463">
    <property type="entry name" value="EP450I"/>
</dbReference>
<comment type="similarity">
    <text evidence="3 10">Belongs to the cytochrome P450 family.</text>
</comment>
<feature type="transmembrane region" description="Helical" evidence="11">
    <location>
        <begin position="12"/>
        <end position="37"/>
    </location>
</feature>
<feature type="binding site" description="axial binding residue" evidence="9">
    <location>
        <position position="469"/>
    </location>
    <ligand>
        <name>heme</name>
        <dbReference type="ChEBI" id="CHEBI:30413"/>
    </ligand>
    <ligandPart>
        <name>Fe</name>
        <dbReference type="ChEBI" id="CHEBI:18248"/>
    </ligandPart>
</feature>
<dbReference type="InterPro" id="IPR002401">
    <property type="entry name" value="Cyt_P450_E_grp-I"/>
</dbReference>
<comment type="pathway">
    <text evidence="2">Secondary metabolite biosynthesis.</text>
</comment>
<dbReference type="InterPro" id="IPR036396">
    <property type="entry name" value="Cyt_P450_sf"/>
</dbReference>
<reference evidence="12 13" key="1">
    <citation type="submission" date="2019-02" db="EMBL/GenBank/DDBJ databases">
        <title>Genome sequencing of the rare red list fungi Phellinidium pouzarii.</title>
        <authorList>
            <person name="Buettner E."/>
            <person name="Kellner H."/>
        </authorList>
    </citation>
    <scope>NUCLEOTIDE SEQUENCE [LARGE SCALE GENOMIC DNA]</scope>
    <source>
        <strain evidence="12 13">DSM 108285</strain>
    </source>
</reference>
<evidence type="ECO:0000256" key="7">
    <source>
        <dbReference type="ARBA" id="ARBA00023004"/>
    </source>
</evidence>
<dbReference type="PANTHER" id="PTHR46300:SF7">
    <property type="entry name" value="P450, PUTATIVE (EUROFUNG)-RELATED"/>
    <property type="match status" value="1"/>
</dbReference>
<keyword evidence="13" id="KW-1185">Reference proteome</keyword>